<feature type="domain" description="Hydroxymethylglutaryl-coenzyme A synthase C-terminal" evidence="7">
    <location>
        <begin position="176"/>
        <end position="442"/>
    </location>
</feature>
<keyword evidence="5" id="KW-1207">Sterol metabolism</keyword>
<keyword evidence="5" id="KW-0444">Lipid biosynthesis</keyword>
<dbReference type="Gene3D" id="3.40.47.10">
    <property type="match status" value="1"/>
</dbReference>
<proteinExistence type="inferred from homology"/>
<dbReference type="NCBIfam" id="TIGR01833">
    <property type="entry name" value="HMG-CoA-S_euk"/>
    <property type="match status" value="1"/>
</dbReference>
<feature type="domain" description="Hydroxymethylglutaryl-coenzyme A synthase N-terminal" evidence="6">
    <location>
        <begin position="5"/>
        <end position="175"/>
    </location>
</feature>
<dbReference type="AlphaFoldDB" id="A0AAD7XHF0"/>
<name>A0AAD7XHF0_9STRA</name>
<dbReference type="EMBL" id="JAQMWT010000421">
    <property type="protein sequence ID" value="KAJ8601572.1"/>
    <property type="molecule type" value="Genomic_DNA"/>
</dbReference>
<reference evidence="8" key="1">
    <citation type="submission" date="2023-01" db="EMBL/GenBank/DDBJ databases">
        <title>Metagenome sequencing of chrysophaentin producing Chrysophaeum taylorii.</title>
        <authorList>
            <person name="Davison J."/>
            <person name="Bewley C."/>
        </authorList>
    </citation>
    <scope>NUCLEOTIDE SEQUENCE</scope>
    <source>
        <strain evidence="8">NIES-1699</strain>
    </source>
</reference>
<dbReference type="Pfam" id="PF01154">
    <property type="entry name" value="HMG_CoA_synt_N"/>
    <property type="match status" value="1"/>
</dbReference>
<evidence type="ECO:0000313" key="9">
    <source>
        <dbReference type="Proteomes" id="UP001230188"/>
    </source>
</evidence>
<comment type="caution">
    <text evidence="8">The sequence shown here is derived from an EMBL/GenBank/DDBJ whole genome shotgun (WGS) entry which is preliminary data.</text>
</comment>
<dbReference type="InterPro" id="IPR013746">
    <property type="entry name" value="HMG_CoA_synt_C_dom"/>
</dbReference>
<dbReference type="PANTHER" id="PTHR43323">
    <property type="entry name" value="3-HYDROXY-3-METHYLGLUTARYL COENZYME A SYNTHASE"/>
    <property type="match status" value="1"/>
</dbReference>
<dbReference type="Proteomes" id="UP001230188">
    <property type="component" value="Unassembled WGS sequence"/>
</dbReference>
<dbReference type="GO" id="GO:0010142">
    <property type="term" value="P:farnesyl diphosphate biosynthetic process, mevalonate pathway"/>
    <property type="evidence" value="ECO:0007669"/>
    <property type="project" value="InterPro"/>
</dbReference>
<gene>
    <name evidence="8" type="ORF">CTAYLR_005222</name>
</gene>
<organism evidence="8 9">
    <name type="scientific">Chrysophaeum taylorii</name>
    <dbReference type="NCBI Taxonomy" id="2483200"/>
    <lineage>
        <taxon>Eukaryota</taxon>
        <taxon>Sar</taxon>
        <taxon>Stramenopiles</taxon>
        <taxon>Ochrophyta</taxon>
        <taxon>Pelagophyceae</taxon>
        <taxon>Pelagomonadales</taxon>
        <taxon>Pelagomonadaceae</taxon>
        <taxon>Chrysophaeum</taxon>
    </lineage>
</organism>
<dbReference type="EC" id="2.3.3.10" evidence="5"/>
<protein>
    <recommendedName>
        <fullName evidence="5">Hydroxymethylglutaryl-CoA synthase</fullName>
        <shortName evidence="5">HMG-CoA synthase</shortName>
        <ecNumber evidence="5">2.3.3.10</ecNumber>
    </recommendedName>
    <alternativeName>
        <fullName evidence="5">3-hydroxy-3-methylglutaryl coenzyme A synthase</fullName>
    </alternativeName>
</protein>
<dbReference type="SUPFAM" id="SSF53901">
    <property type="entry name" value="Thiolase-like"/>
    <property type="match status" value="2"/>
</dbReference>
<evidence type="ECO:0000256" key="1">
    <source>
        <dbReference type="ARBA" id="ARBA00007061"/>
    </source>
</evidence>
<evidence type="ECO:0000313" key="8">
    <source>
        <dbReference type="EMBL" id="KAJ8601572.1"/>
    </source>
</evidence>
<feature type="active site" description="Proton donor/acceptor" evidence="3">
    <location>
        <position position="241"/>
    </location>
</feature>
<dbReference type="InterPro" id="IPR016039">
    <property type="entry name" value="Thiolase-like"/>
</dbReference>
<dbReference type="GO" id="GO:0016126">
    <property type="term" value="P:sterol biosynthetic process"/>
    <property type="evidence" value="ECO:0007669"/>
    <property type="project" value="UniProtKB-KW"/>
</dbReference>
<dbReference type="CDD" id="cd00827">
    <property type="entry name" value="init_cond_enzymes"/>
    <property type="match status" value="1"/>
</dbReference>
<sequence>MDGRRPKNVGILAIEWYSPMSFVEQRELEIRDGCVGKYVTGLGQERMAFVDDREDIGSVLLTACARLLENYGIEAKEIGRLEVGTESLVDKSKSIKTSLLRLLGEESDAEGVTSVNACYGGTAAFLNSVAWVESSAWDGRLAVVVCGDVAVYEAGPARPSGGCGAVAMLVGPDAPIVLDPKRATCGMDVWDFYKPRGDSEYATVDGKLSQACYLSSVDRCWGLLNRKAGCSLETFDYYCFHAPYNKLVQKGLARLVLADALESDSPVVSDRWRRDLSSSPLWASPEYDASLSDKALDAALRKAAPYEAKVAPTTLLPKNVGNAYTASVFYGLVSLIAAGPRELLGKRVLLFSYGSGSMATMYSLTFREGARFTLAKIAETTAVSARLDARLAASPDDFHLACDLREAAYGKAPFEPKGTLPLAPGVFYLAGIDAAYRRSYARAPK</sequence>
<evidence type="ECO:0000259" key="6">
    <source>
        <dbReference type="Pfam" id="PF01154"/>
    </source>
</evidence>
<dbReference type="InterPro" id="IPR010122">
    <property type="entry name" value="HMG_CoA_synthase_euk"/>
</dbReference>
<dbReference type="GO" id="GO:0006084">
    <property type="term" value="P:acetyl-CoA metabolic process"/>
    <property type="evidence" value="ECO:0007669"/>
    <property type="project" value="InterPro"/>
</dbReference>
<dbReference type="PANTHER" id="PTHR43323:SF2">
    <property type="entry name" value="HYDROXYMETHYLGLUTARYL-COA SYNTHASE"/>
    <property type="match status" value="1"/>
</dbReference>
<dbReference type="Pfam" id="PF08540">
    <property type="entry name" value="HMG_CoA_synt_C"/>
    <property type="match status" value="1"/>
</dbReference>
<comment type="catalytic activity">
    <reaction evidence="5">
        <text>acetoacetyl-CoA + acetyl-CoA + H2O = (3S)-3-hydroxy-3-methylglutaryl-CoA + CoA + H(+)</text>
        <dbReference type="Rhea" id="RHEA:10188"/>
        <dbReference type="ChEBI" id="CHEBI:15377"/>
        <dbReference type="ChEBI" id="CHEBI:15378"/>
        <dbReference type="ChEBI" id="CHEBI:43074"/>
        <dbReference type="ChEBI" id="CHEBI:57286"/>
        <dbReference type="ChEBI" id="CHEBI:57287"/>
        <dbReference type="ChEBI" id="CHEBI:57288"/>
        <dbReference type="EC" id="2.3.3.10"/>
    </reaction>
</comment>
<keyword evidence="2 5" id="KW-0808">Transferase</keyword>
<feature type="active site" description="Proton donor/acceptor" evidence="3">
    <location>
        <position position="86"/>
    </location>
</feature>
<dbReference type="InterPro" id="IPR013528">
    <property type="entry name" value="HMG_CoA_synth_N"/>
</dbReference>
<keyword evidence="5" id="KW-0443">Lipid metabolism</keyword>
<accession>A0AAD7XHF0</accession>
<keyword evidence="5" id="KW-0756">Sterol biosynthesis</keyword>
<comment type="similarity">
    <text evidence="1 5">Belongs to the thiolase-like superfamily. HMG-CoA synthase family.</text>
</comment>
<keyword evidence="5" id="KW-0752">Steroid biosynthesis</keyword>
<comment type="function">
    <text evidence="5">Catalyzes the condensation of acetyl-CoA with acetoacetyl-CoA to form HMG-CoA.</text>
</comment>
<evidence type="ECO:0000259" key="7">
    <source>
        <dbReference type="Pfam" id="PF08540"/>
    </source>
</evidence>
<feature type="binding site" evidence="4">
    <location>
        <position position="209"/>
    </location>
    <ligand>
        <name>CoA</name>
        <dbReference type="ChEBI" id="CHEBI:57287"/>
    </ligand>
</feature>
<evidence type="ECO:0000256" key="4">
    <source>
        <dbReference type="PIRSR" id="PIRSR610122-2"/>
    </source>
</evidence>
<feature type="active site" description="Acyl-thioester intermediate" evidence="3">
    <location>
        <position position="118"/>
    </location>
</feature>
<feature type="binding site" evidence="4">
    <location>
        <position position="246"/>
    </location>
    <ligand>
        <name>CoA</name>
        <dbReference type="ChEBI" id="CHEBI:57287"/>
    </ligand>
</feature>
<keyword evidence="9" id="KW-1185">Reference proteome</keyword>
<evidence type="ECO:0000256" key="3">
    <source>
        <dbReference type="PIRSR" id="PIRSR610122-1"/>
    </source>
</evidence>
<dbReference type="GO" id="GO:0004421">
    <property type="term" value="F:hydroxymethylglutaryl-CoA synthase activity"/>
    <property type="evidence" value="ECO:0007669"/>
    <property type="project" value="UniProtKB-EC"/>
</dbReference>
<comment type="pathway">
    <text evidence="5">Metabolic intermediate biosynthesis; (R)-mevalonate biosynthesis; (R)-mevalonate from acetyl-CoA: step 2/3.</text>
</comment>
<evidence type="ECO:0000256" key="2">
    <source>
        <dbReference type="ARBA" id="ARBA00022679"/>
    </source>
</evidence>
<keyword evidence="5" id="KW-0753">Steroid metabolism</keyword>
<evidence type="ECO:0000256" key="5">
    <source>
        <dbReference type="RuleBase" id="RU364071"/>
    </source>
</evidence>
<feature type="binding site" evidence="4">
    <location>
        <position position="250"/>
    </location>
    <ligand>
        <name>CoA</name>
        <dbReference type="ChEBI" id="CHEBI:57287"/>
    </ligand>
</feature>